<dbReference type="PANTHER" id="PTHR47892:SF1">
    <property type="entry name" value="UNIVERSAL STRESS PROTEIN E"/>
    <property type="match status" value="1"/>
</dbReference>
<evidence type="ECO:0000256" key="4">
    <source>
        <dbReference type="ARBA" id="ARBA00037131"/>
    </source>
</evidence>
<dbReference type="Proteomes" id="UP001499988">
    <property type="component" value="Unassembled WGS sequence"/>
</dbReference>
<dbReference type="CDD" id="cd00293">
    <property type="entry name" value="USP-like"/>
    <property type="match status" value="1"/>
</dbReference>
<evidence type="ECO:0000256" key="3">
    <source>
        <dbReference type="ARBA" id="ARBA00022490"/>
    </source>
</evidence>
<gene>
    <name evidence="6" type="ORF">GCM10023333_16010</name>
</gene>
<comment type="caution">
    <text evidence="6">The sequence shown here is derived from an EMBL/GenBank/DDBJ whole genome shotgun (WGS) entry which is preliminary data.</text>
</comment>
<keyword evidence="3" id="KW-0963">Cytoplasm</keyword>
<evidence type="ECO:0000259" key="5">
    <source>
        <dbReference type="Pfam" id="PF00582"/>
    </source>
</evidence>
<comment type="similarity">
    <text evidence="2">Belongs to the universal stress protein A family.</text>
</comment>
<evidence type="ECO:0000256" key="1">
    <source>
        <dbReference type="ARBA" id="ARBA00004496"/>
    </source>
</evidence>
<proteinExistence type="inferred from homology"/>
<comment type="function">
    <text evidence="4">Required for resistance to DNA-damaging agents.</text>
</comment>
<dbReference type="PANTHER" id="PTHR47892">
    <property type="entry name" value="UNIVERSAL STRESS PROTEIN E"/>
    <property type="match status" value="1"/>
</dbReference>
<dbReference type="Gene3D" id="3.40.50.12370">
    <property type="match status" value="1"/>
</dbReference>
<dbReference type="SUPFAM" id="SSF52402">
    <property type="entry name" value="Adenine nucleotide alpha hydrolases-like"/>
    <property type="match status" value="1"/>
</dbReference>
<dbReference type="InterPro" id="IPR006016">
    <property type="entry name" value="UspA"/>
</dbReference>
<keyword evidence="7" id="KW-1185">Reference proteome</keyword>
<dbReference type="Pfam" id="PF00582">
    <property type="entry name" value="Usp"/>
    <property type="match status" value="1"/>
</dbReference>
<evidence type="ECO:0000313" key="6">
    <source>
        <dbReference type="EMBL" id="GAA4882590.1"/>
    </source>
</evidence>
<evidence type="ECO:0000313" key="7">
    <source>
        <dbReference type="Proteomes" id="UP001499988"/>
    </source>
</evidence>
<comment type="subcellular location">
    <subcellularLocation>
        <location evidence="1">Cytoplasm</location>
    </subcellularLocation>
</comment>
<name>A0ABP9EM33_9GAMM</name>
<protein>
    <recommendedName>
        <fullName evidence="5">UspA domain-containing protein</fullName>
    </recommendedName>
</protein>
<dbReference type="RefSeq" id="WP_345334831.1">
    <property type="nucleotide sequence ID" value="NZ_BAABJZ010000023.1"/>
</dbReference>
<accession>A0ABP9EM33</accession>
<organism evidence="6 7">
    <name type="scientific">Ferrimonas pelagia</name>
    <dbReference type="NCBI Taxonomy" id="1177826"/>
    <lineage>
        <taxon>Bacteria</taxon>
        <taxon>Pseudomonadati</taxon>
        <taxon>Pseudomonadota</taxon>
        <taxon>Gammaproteobacteria</taxon>
        <taxon>Alteromonadales</taxon>
        <taxon>Ferrimonadaceae</taxon>
        <taxon>Ferrimonas</taxon>
    </lineage>
</organism>
<feature type="domain" description="UspA" evidence="5">
    <location>
        <begin position="166"/>
        <end position="279"/>
    </location>
</feature>
<sequence length="285" mass="32209">MYQATLFIYAFKGNPDRIRAKLAALTNQVLARCEIVVYAESPPLQRFYFFEDAKLSAVAEEYRNSVKEWAASITAPLLSENALISVDFAWSKSAFQQKAAAAKSSELLLFFCSNNSLPPLLRNLIEDSHCPVLVLGDKNWHNPVSILAGIDPFHRGDRSGNIDTEVVRTALAFKRKLNGDFSVVHSCFTPPFLVKYRTIIQATHRQVVEDFMAEQHWRNIDAHMLYGDPSDTIPNYCQTHQIDLLVIGLGSRGYFNRQVIGSTCDKLMDTFQYDLLIIPSPQNET</sequence>
<dbReference type="EMBL" id="BAABJZ010000023">
    <property type="protein sequence ID" value="GAA4882590.1"/>
    <property type="molecule type" value="Genomic_DNA"/>
</dbReference>
<evidence type="ECO:0000256" key="2">
    <source>
        <dbReference type="ARBA" id="ARBA00008791"/>
    </source>
</evidence>
<reference evidence="7" key="1">
    <citation type="journal article" date="2019" name="Int. J. Syst. Evol. Microbiol.">
        <title>The Global Catalogue of Microorganisms (GCM) 10K type strain sequencing project: providing services to taxonomists for standard genome sequencing and annotation.</title>
        <authorList>
            <consortium name="The Broad Institute Genomics Platform"/>
            <consortium name="The Broad Institute Genome Sequencing Center for Infectious Disease"/>
            <person name="Wu L."/>
            <person name="Ma J."/>
        </authorList>
    </citation>
    <scope>NUCLEOTIDE SEQUENCE [LARGE SCALE GENOMIC DNA]</scope>
    <source>
        <strain evidence="7">JCM 18401</strain>
    </source>
</reference>